<dbReference type="Gene3D" id="3.40.50.150">
    <property type="entry name" value="Vaccinia Virus protein VP39"/>
    <property type="match status" value="1"/>
</dbReference>
<name>A0A518CMA7_9PLAN</name>
<dbReference type="SUPFAM" id="SSF53335">
    <property type="entry name" value="S-adenosyl-L-methionine-dependent methyltransferases"/>
    <property type="match status" value="1"/>
</dbReference>
<dbReference type="OrthoDB" id="9792989at2"/>
<dbReference type="EMBL" id="CP036281">
    <property type="protein sequence ID" value="QDU80352.1"/>
    <property type="molecule type" value="Genomic_DNA"/>
</dbReference>
<accession>A0A518CMA7</accession>
<proteinExistence type="predicted"/>
<dbReference type="AlphaFoldDB" id="A0A518CMA7"/>
<gene>
    <name evidence="1" type="ORF">Pla110_20790</name>
</gene>
<evidence type="ECO:0000313" key="1">
    <source>
        <dbReference type="EMBL" id="QDU80352.1"/>
    </source>
</evidence>
<dbReference type="KEGG" id="plon:Pla110_20790"/>
<protein>
    <recommendedName>
        <fullName evidence="3">16S rRNA m(4)C1402 methyltransferase</fullName>
    </recommendedName>
</protein>
<keyword evidence="2" id="KW-1185">Reference proteome</keyword>
<dbReference type="CDD" id="cd02440">
    <property type="entry name" value="AdoMet_MTases"/>
    <property type="match status" value="1"/>
</dbReference>
<dbReference type="PANTHER" id="PTHR35276">
    <property type="entry name" value="S-ADENOSYL-L-METHIONINE-DEPENDENT METHYLTRANSFERASES SUPERFAMILY PROTEIN"/>
    <property type="match status" value="1"/>
</dbReference>
<evidence type="ECO:0000313" key="2">
    <source>
        <dbReference type="Proteomes" id="UP000317178"/>
    </source>
</evidence>
<dbReference type="PANTHER" id="PTHR35276:SF1">
    <property type="entry name" value="TRNA (MNM(5)S(2)U34)-METHYLTRANSFERASE, CHLOROPLASTIC"/>
    <property type="match status" value="1"/>
</dbReference>
<evidence type="ECO:0008006" key="3">
    <source>
        <dbReference type="Google" id="ProtNLM"/>
    </source>
</evidence>
<dbReference type="InterPro" id="IPR029063">
    <property type="entry name" value="SAM-dependent_MTases_sf"/>
</dbReference>
<reference evidence="1 2" key="1">
    <citation type="submission" date="2019-02" db="EMBL/GenBank/DDBJ databases">
        <title>Deep-cultivation of Planctomycetes and their phenomic and genomic characterization uncovers novel biology.</title>
        <authorList>
            <person name="Wiegand S."/>
            <person name="Jogler M."/>
            <person name="Boedeker C."/>
            <person name="Pinto D."/>
            <person name="Vollmers J."/>
            <person name="Rivas-Marin E."/>
            <person name="Kohn T."/>
            <person name="Peeters S.H."/>
            <person name="Heuer A."/>
            <person name="Rast P."/>
            <person name="Oberbeckmann S."/>
            <person name="Bunk B."/>
            <person name="Jeske O."/>
            <person name="Meyerdierks A."/>
            <person name="Storesund J.E."/>
            <person name="Kallscheuer N."/>
            <person name="Luecker S."/>
            <person name="Lage O.M."/>
            <person name="Pohl T."/>
            <person name="Merkel B.J."/>
            <person name="Hornburger P."/>
            <person name="Mueller R.-W."/>
            <person name="Bruemmer F."/>
            <person name="Labrenz M."/>
            <person name="Spormann A.M."/>
            <person name="Op den Camp H."/>
            <person name="Overmann J."/>
            <person name="Amann R."/>
            <person name="Jetten M.S.M."/>
            <person name="Mascher T."/>
            <person name="Medema M.H."/>
            <person name="Devos D.P."/>
            <person name="Kaster A.-K."/>
            <person name="Ovreas L."/>
            <person name="Rohde M."/>
            <person name="Galperin M.Y."/>
            <person name="Jogler C."/>
        </authorList>
    </citation>
    <scope>NUCLEOTIDE SEQUENCE [LARGE SCALE GENOMIC DNA]</scope>
    <source>
        <strain evidence="1 2">Pla110</strain>
    </source>
</reference>
<dbReference type="Pfam" id="PF06962">
    <property type="entry name" value="rRNA_methylase"/>
    <property type="match status" value="1"/>
</dbReference>
<organism evidence="1 2">
    <name type="scientific">Polystyrenella longa</name>
    <dbReference type="NCBI Taxonomy" id="2528007"/>
    <lineage>
        <taxon>Bacteria</taxon>
        <taxon>Pseudomonadati</taxon>
        <taxon>Planctomycetota</taxon>
        <taxon>Planctomycetia</taxon>
        <taxon>Planctomycetales</taxon>
        <taxon>Planctomycetaceae</taxon>
        <taxon>Polystyrenella</taxon>
    </lineage>
</organism>
<dbReference type="InterPro" id="IPR010719">
    <property type="entry name" value="MnmM_MeTrfase"/>
</dbReference>
<dbReference type="Proteomes" id="UP000317178">
    <property type="component" value="Chromosome"/>
</dbReference>
<sequence>MRLTEQAHEIIRKSMLPGDVVIDATAGNGVDTQFLAEQVGPEGRVFAFDIQQTAIDQTALRLMNADLAQVTLVCASHAEMFEYVPPEFHGMVNVIMFNLGYLPGGDKSCITKTETTLLALEQSRQLLAPGGLITVLLYPGHEGGDKEAAAVEEWCGELGEEEFEVESFTVENPEAPRLWVLVHRGDS</sequence>
<dbReference type="RefSeq" id="WP_144995642.1">
    <property type="nucleotide sequence ID" value="NZ_CP036281.1"/>
</dbReference>